<reference evidence="2" key="1">
    <citation type="submission" date="2015-10" db="EMBL/GenBank/DDBJ databases">
        <authorList>
            <person name="Gilbert D.G."/>
        </authorList>
    </citation>
    <scope>NUCLEOTIDE SEQUENCE</scope>
    <source>
        <strain evidence="2">Phyl III-seqv23</strain>
    </source>
</reference>
<organism evidence="2">
    <name type="scientific">Ralstonia solanacearum</name>
    <name type="common">Pseudomonas solanacearum</name>
    <dbReference type="NCBI Taxonomy" id="305"/>
    <lineage>
        <taxon>Bacteria</taxon>
        <taxon>Pseudomonadati</taxon>
        <taxon>Pseudomonadota</taxon>
        <taxon>Betaproteobacteria</taxon>
        <taxon>Burkholderiales</taxon>
        <taxon>Burkholderiaceae</taxon>
        <taxon>Ralstonia</taxon>
        <taxon>Ralstonia solanacearum species complex</taxon>
    </lineage>
</organism>
<dbReference type="EMBL" id="LN899819">
    <property type="protein sequence ID" value="CUV15420.1"/>
    <property type="molecule type" value="Genomic_DNA"/>
</dbReference>
<name>A0A0S4TZG8_RALSL</name>
<proteinExistence type="predicted"/>
<feature type="compositionally biased region" description="Basic residues" evidence="1">
    <location>
        <begin position="23"/>
        <end position="32"/>
    </location>
</feature>
<dbReference type="AlphaFoldDB" id="A0A0S4TZG8"/>
<feature type="region of interest" description="Disordered" evidence="1">
    <location>
        <begin position="19"/>
        <end position="40"/>
    </location>
</feature>
<feature type="compositionally biased region" description="Basic and acidic residues" evidence="1">
    <location>
        <begin position="387"/>
        <end position="417"/>
    </location>
</feature>
<evidence type="ECO:0000313" key="2">
    <source>
        <dbReference type="EMBL" id="CUV15420.1"/>
    </source>
</evidence>
<accession>A0A0S4TZG8</accession>
<evidence type="ECO:0000256" key="1">
    <source>
        <dbReference type="SAM" id="MobiDB-lite"/>
    </source>
</evidence>
<gene>
    <name evidence="2" type="ORF">RUN39_v1_1330004</name>
</gene>
<protein>
    <submittedName>
        <fullName evidence="2">Uncharacterized protein</fullName>
    </submittedName>
</protein>
<sequence length="787" mass="86025">MPPHLRVIVKRIFHGRDRGRPLAGRRRARQVRRGQGVERGAQARPGVAQLSLGKEQVLQADRPTGQAVLQGLADQCQFVPRGMDVLAVAGRGAQIDAAVVGAEDPLVLVRLVDSGADPQLRHQLLVVGFAHADLARGGGEDRAAHHAGAYRGHLRCRLQRAGVALRIVRVERIDGGDRVDDRQGRPRRYAAVECLDVALHDLRALARFAKACVAVGLFELVQVIQAPPDQAVRGDAVPALDVERLEMAGMLFRLADPKLQIPLLLLQTPQLLALRHECARGRACASLRLDLVLLLADLALKFCMLAHQFAQPILVDLPDGRDLHLGLRHERPPQRGLGHMFRLQLREMDARRTLLEEIPPLGVGAQVVPVLGAPLVEVARPPLQRDGGTDDRRPGDLPDHRNRSRDDRARSRQTVDRHAPDLAVGLRAVQADTAAILAISDVVQRQERLHQAPQRLRVATVGVPEMADGLIELRALFLRRLQDAAHVVALVDLRRDHRQTADALERLLDVRDRPQAAGQGGVDDVRRQFVRQDLDALLDPLHHGRRRVLHAGEFRHPHADAGGGCAHNATSHAVQALVQPSLVDALAVLLNVDIQRGQQVVLREVGQQGAAVAVRVLLHVGDQVVDRLVEQGLKALLAGRQARQPWREPRQVVFFLAIDLGRATQLDGRERALNVQRPMDGRLIVAQQCRPPGAAGGHRALRHAARTVRAARAAGQGHAGRCHIGDIRHRQALHTRLRSGARQRGLAAEHALRTEVGLGAANVAFIGQDPQVWAGGPWRLYIAAAAG</sequence>
<feature type="region of interest" description="Disordered" evidence="1">
    <location>
        <begin position="379"/>
        <end position="417"/>
    </location>
</feature>